<accession>A0ABM8WX27</accession>
<proteinExistence type="predicted"/>
<organism evidence="2 3">
    <name type="scientific">Cupriavidus laharis</name>
    <dbReference type="NCBI Taxonomy" id="151654"/>
    <lineage>
        <taxon>Bacteria</taxon>
        <taxon>Pseudomonadati</taxon>
        <taxon>Pseudomonadota</taxon>
        <taxon>Betaproteobacteria</taxon>
        <taxon>Burkholderiales</taxon>
        <taxon>Burkholderiaceae</taxon>
        <taxon>Cupriavidus</taxon>
    </lineage>
</organism>
<dbReference type="InterPro" id="IPR036388">
    <property type="entry name" value="WH-like_DNA-bd_sf"/>
</dbReference>
<evidence type="ECO:0000313" key="3">
    <source>
        <dbReference type="Proteomes" id="UP000727654"/>
    </source>
</evidence>
<dbReference type="Gene3D" id="1.10.10.10">
    <property type="entry name" value="Winged helix-like DNA-binding domain superfamily/Winged helix DNA-binding domain"/>
    <property type="match status" value="1"/>
</dbReference>
<reference evidence="2 3" key="1">
    <citation type="submission" date="2021-08" db="EMBL/GenBank/DDBJ databases">
        <authorList>
            <person name="Peeters C."/>
        </authorList>
    </citation>
    <scope>NUCLEOTIDE SEQUENCE [LARGE SCALE GENOMIC DNA]</scope>
    <source>
        <strain evidence="2 3">LMG 23992</strain>
    </source>
</reference>
<gene>
    <name evidence="2" type="ORF">LMG23992_02114</name>
</gene>
<evidence type="ECO:0000256" key="1">
    <source>
        <dbReference type="SAM" id="MobiDB-lite"/>
    </source>
</evidence>
<dbReference type="Proteomes" id="UP000727654">
    <property type="component" value="Unassembled WGS sequence"/>
</dbReference>
<evidence type="ECO:0000313" key="2">
    <source>
        <dbReference type="EMBL" id="CAG9172082.1"/>
    </source>
</evidence>
<protein>
    <recommendedName>
        <fullName evidence="4">Helix-turn-helix domain-containing protein</fullName>
    </recommendedName>
</protein>
<dbReference type="EMBL" id="CAJZAI010000004">
    <property type="protein sequence ID" value="CAG9172082.1"/>
    <property type="molecule type" value="Genomic_DNA"/>
</dbReference>
<sequence length="292" mass="32144">MSKDAMQWVASLPPNCTLDPYARAVLYQYAWHADQERGEAYQSISKIAARTSLHERTVASRVKRLRDAGLLVDTGRRINNIVVYRVPWVDVDGDESPIPNGGLESIACGKPPTASTPLEVAAEDASPPLAIIKPPTPSPQAPHWECPQTDEQNEQKEKTNPRARRAPSRSTSTETVELPAWLPVDAWDGFVEMRRQGKHPLTAYAERLALRDLAKLHDAGEDPRAVLEKAVLYGWRGLFPVNGSGVRQPVPTNGHPAPPRSGLMAGLRERRQQREAVVDVDASLVLDDKPAA</sequence>
<evidence type="ECO:0008006" key="4">
    <source>
        <dbReference type="Google" id="ProtNLM"/>
    </source>
</evidence>
<name>A0ABM8WX27_9BURK</name>
<keyword evidence="3" id="KW-1185">Reference proteome</keyword>
<comment type="caution">
    <text evidence="2">The sequence shown here is derived from an EMBL/GenBank/DDBJ whole genome shotgun (WGS) entry which is preliminary data.</text>
</comment>
<dbReference type="Pfam" id="PF13730">
    <property type="entry name" value="HTH_36"/>
    <property type="match status" value="1"/>
</dbReference>
<dbReference type="RefSeq" id="WP_224079744.1">
    <property type="nucleotide sequence ID" value="NZ_CAJZAI010000004.1"/>
</dbReference>
<feature type="region of interest" description="Disordered" evidence="1">
    <location>
        <begin position="128"/>
        <end position="174"/>
    </location>
</feature>